<feature type="binding site" description="axial binding residue" evidence="11">
    <location>
        <position position="136"/>
    </location>
    <ligand>
        <name>heme b</name>
        <dbReference type="ChEBI" id="CHEBI:60344"/>
        <note>ligand shared with SDHC</note>
    </ligand>
    <ligandPart>
        <name>Fe</name>
        <dbReference type="ChEBI" id="CHEBI:18248"/>
    </ligandPart>
</feature>
<keyword evidence="3" id="KW-0813">Transport</keyword>
<keyword evidence="6 12" id="KW-0809">Transit peptide</keyword>
<protein>
    <recommendedName>
        <fullName evidence="12">Succinate dehydrogenase [ubiquinone] cytochrome b small subunit</fullName>
    </recommendedName>
</protein>
<dbReference type="InterPro" id="IPR034804">
    <property type="entry name" value="SQR/QFR_C/D"/>
</dbReference>
<evidence type="ECO:0000256" key="1">
    <source>
        <dbReference type="ARBA" id="ARBA00004448"/>
    </source>
</evidence>
<evidence type="ECO:0000256" key="4">
    <source>
        <dbReference type="ARBA" id="ARBA00022692"/>
    </source>
</evidence>
<keyword evidence="5 12" id="KW-0999">Mitochondrion inner membrane</keyword>
<dbReference type="SUPFAM" id="SSF81343">
    <property type="entry name" value="Fumarate reductase respiratory complex transmembrane subunits"/>
    <property type="match status" value="1"/>
</dbReference>
<evidence type="ECO:0000313" key="14">
    <source>
        <dbReference type="Proteomes" id="UP000034182"/>
    </source>
</evidence>
<keyword evidence="11" id="KW-0408">Iron</keyword>
<evidence type="ECO:0000256" key="7">
    <source>
        <dbReference type="ARBA" id="ARBA00022989"/>
    </source>
</evidence>
<dbReference type="GO" id="GO:0098796">
    <property type="term" value="C:membrane protein complex"/>
    <property type="evidence" value="ECO:0007669"/>
    <property type="project" value="UniProtKB-ARBA"/>
</dbReference>
<dbReference type="GO" id="GO:0006121">
    <property type="term" value="P:mitochondrial electron transport, succinate to ubiquinone"/>
    <property type="evidence" value="ECO:0007669"/>
    <property type="project" value="TreeGrafter"/>
</dbReference>
<evidence type="ECO:0000256" key="12">
    <source>
        <dbReference type="RuleBase" id="RU364031"/>
    </source>
</evidence>
<evidence type="ECO:0000256" key="11">
    <source>
        <dbReference type="PIRSR" id="PIRSR607992-2"/>
    </source>
</evidence>
<dbReference type="AlphaFoldDB" id="A0A0G2GSR4"/>
<dbReference type="GO" id="GO:0006099">
    <property type="term" value="P:tricarboxylic acid cycle"/>
    <property type="evidence" value="ECO:0007669"/>
    <property type="project" value="TreeGrafter"/>
</dbReference>
<comment type="caution">
    <text evidence="13">The sequence shown here is derived from an EMBL/GenBank/DDBJ whole genome shotgun (WGS) entry which is preliminary data.</text>
</comment>
<dbReference type="PANTHER" id="PTHR13337">
    <property type="entry name" value="SUCCINATE DEHYDROGENASE"/>
    <property type="match status" value="1"/>
</dbReference>
<keyword evidence="11" id="KW-0479">Metal-binding</keyword>
<evidence type="ECO:0000256" key="3">
    <source>
        <dbReference type="ARBA" id="ARBA00022448"/>
    </source>
</evidence>
<keyword evidence="8 12" id="KW-0496">Mitochondrion</keyword>
<evidence type="ECO:0000256" key="5">
    <source>
        <dbReference type="ARBA" id="ARBA00022792"/>
    </source>
</evidence>
<dbReference type="GO" id="GO:0005743">
    <property type="term" value="C:mitochondrial inner membrane"/>
    <property type="evidence" value="ECO:0007669"/>
    <property type="project" value="UniProtKB-SubCell"/>
</dbReference>
<dbReference type="Pfam" id="PF05328">
    <property type="entry name" value="CybS"/>
    <property type="match status" value="1"/>
</dbReference>
<dbReference type="Proteomes" id="UP000034182">
    <property type="component" value="Unassembled WGS sequence"/>
</dbReference>
<keyword evidence="7" id="KW-1133">Transmembrane helix</keyword>
<dbReference type="GO" id="GO:0020037">
    <property type="term" value="F:heme binding"/>
    <property type="evidence" value="ECO:0007669"/>
    <property type="project" value="TreeGrafter"/>
</dbReference>
<dbReference type="GO" id="GO:0048039">
    <property type="term" value="F:ubiquinone binding"/>
    <property type="evidence" value="ECO:0007669"/>
    <property type="project" value="TreeGrafter"/>
</dbReference>
<sequence>MASIVRPTLRACQAAPASRLFTTRAPAASAFRLNSPLARTPVKPSFVRDTLPAARIAPFHASAASKAILPPPPQRIQGTANDPTPVPPVSATHGSYHWSFERVIAVALVPLTVAPFAAGTLNPVTDAVLGALIVLHTHIGFQSCIIDYFPRYRVPRTFRTLMWVLNGATLLVAYGVYEFETNDVGITEAVKRIWTAKQ</sequence>
<evidence type="ECO:0000256" key="10">
    <source>
        <dbReference type="PIRSR" id="PIRSR607992-1"/>
    </source>
</evidence>
<evidence type="ECO:0000256" key="6">
    <source>
        <dbReference type="ARBA" id="ARBA00022946"/>
    </source>
</evidence>
<dbReference type="FunFam" id="1.20.1300.10:FF:000007">
    <property type="entry name" value="Succinate dehydrogenase [ubiquinone] cytochrome b small subunit"/>
    <property type="match status" value="1"/>
</dbReference>
<evidence type="ECO:0000256" key="2">
    <source>
        <dbReference type="ARBA" id="ARBA00007294"/>
    </source>
</evidence>
<organism evidence="13 14">
    <name type="scientific">Diplodia seriata</name>
    <dbReference type="NCBI Taxonomy" id="420778"/>
    <lineage>
        <taxon>Eukaryota</taxon>
        <taxon>Fungi</taxon>
        <taxon>Dikarya</taxon>
        <taxon>Ascomycota</taxon>
        <taxon>Pezizomycotina</taxon>
        <taxon>Dothideomycetes</taxon>
        <taxon>Dothideomycetes incertae sedis</taxon>
        <taxon>Botryosphaeriales</taxon>
        <taxon>Botryosphaeriaceae</taxon>
        <taxon>Diplodia</taxon>
    </lineage>
</organism>
<dbReference type="PANTHER" id="PTHR13337:SF2">
    <property type="entry name" value="SUCCINATE DEHYDROGENASE [UBIQUINONE] CYTOCHROME B SMALL SUBUNIT, MITOCHONDRIAL"/>
    <property type="match status" value="1"/>
</dbReference>
<gene>
    <name evidence="13" type="ORF">UCDDS831_g05105</name>
</gene>
<dbReference type="GO" id="GO:0046872">
    <property type="term" value="F:metal ion binding"/>
    <property type="evidence" value="ECO:0007669"/>
    <property type="project" value="UniProtKB-KW"/>
</dbReference>
<evidence type="ECO:0000313" key="13">
    <source>
        <dbReference type="EMBL" id="KKY19820.1"/>
    </source>
</evidence>
<evidence type="ECO:0000256" key="9">
    <source>
        <dbReference type="ARBA" id="ARBA00023136"/>
    </source>
</evidence>
<evidence type="ECO:0000256" key="8">
    <source>
        <dbReference type="ARBA" id="ARBA00023128"/>
    </source>
</evidence>
<dbReference type="Gene3D" id="1.20.1300.10">
    <property type="entry name" value="Fumarate reductase/succinate dehydrogenase, transmembrane subunit"/>
    <property type="match status" value="1"/>
</dbReference>
<comment type="subcellular location">
    <subcellularLocation>
        <location evidence="1 12">Mitochondrion inner membrane</location>
        <topology evidence="1 12">Multi-pass membrane protein</topology>
    </subcellularLocation>
</comment>
<feature type="binding site" evidence="10">
    <location>
        <position position="148"/>
    </location>
    <ligand>
        <name>a ubiquinone</name>
        <dbReference type="ChEBI" id="CHEBI:16389"/>
        <note>ligand shared with IP/SDHB</note>
    </ligand>
</feature>
<proteinExistence type="inferred from homology"/>
<reference evidence="13 14" key="2">
    <citation type="submission" date="2015-05" db="EMBL/GenBank/DDBJ databases">
        <title>Distinctive expansion of gene families associated with plant cell wall degradation and secondary metabolism in the genomes of grapevine trunk pathogens.</title>
        <authorList>
            <person name="Lawrence D.P."/>
            <person name="Travadon R."/>
            <person name="Rolshausen P.E."/>
            <person name="Baumgartner K."/>
        </authorList>
    </citation>
    <scope>NUCLEOTIDE SEQUENCE [LARGE SCALE GENOMIC DNA]</scope>
    <source>
        <strain evidence="13">DS831</strain>
    </source>
</reference>
<dbReference type="EMBL" id="LAQI01000109">
    <property type="protein sequence ID" value="KKY19820.1"/>
    <property type="molecule type" value="Genomic_DNA"/>
</dbReference>
<dbReference type="InterPro" id="IPR007992">
    <property type="entry name" value="CybS"/>
</dbReference>
<dbReference type="CDD" id="cd03496">
    <property type="entry name" value="SQR_TypeC_CybS"/>
    <property type="match status" value="1"/>
</dbReference>
<accession>A0A0G2GSR4</accession>
<reference evidence="13 14" key="1">
    <citation type="submission" date="2015-03" db="EMBL/GenBank/DDBJ databases">
        <authorList>
            <person name="Morales-Cruz A."/>
            <person name="Amrine K.C."/>
            <person name="Cantu D."/>
        </authorList>
    </citation>
    <scope>NUCLEOTIDE SEQUENCE [LARGE SCALE GENOMIC DNA]</scope>
    <source>
        <strain evidence="13">DS831</strain>
    </source>
</reference>
<keyword evidence="9 12" id="KW-0472">Membrane</keyword>
<name>A0A0G2GSR4_9PEZI</name>
<comment type="similarity">
    <text evidence="2 12">Belongs to the CybS family.</text>
</comment>
<keyword evidence="4" id="KW-0812">Transmembrane</keyword>